<evidence type="ECO:0000256" key="11">
    <source>
        <dbReference type="ARBA" id="ARBA00023163"/>
    </source>
</evidence>
<dbReference type="FunFam" id="3.90.580.10:FF:000001">
    <property type="entry name" value="DNA primase"/>
    <property type="match status" value="1"/>
</dbReference>
<dbReference type="GO" id="GO:0003677">
    <property type="term" value="F:DNA binding"/>
    <property type="evidence" value="ECO:0007669"/>
    <property type="project" value="UniProtKB-KW"/>
</dbReference>
<keyword evidence="11 12" id="KW-0804">Transcription</keyword>
<dbReference type="Proteomes" id="UP000028875">
    <property type="component" value="Unassembled WGS sequence"/>
</dbReference>
<dbReference type="OrthoDB" id="9803773at2"/>
<dbReference type="PROSITE" id="PS50880">
    <property type="entry name" value="TOPRIM"/>
    <property type="match status" value="1"/>
</dbReference>
<dbReference type="Gene3D" id="3.90.980.10">
    <property type="entry name" value="DNA primase, catalytic core, N-terminal domain"/>
    <property type="match status" value="1"/>
</dbReference>
<dbReference type="PANTHER" id="PTHR30313">
    <property type="entry name" value="DNA PRIMASE"/>
    <property type="match status" value="1"/>
</dbReference>
<evidence type="ECO:0000256" key="5">
    <source>
        <dbReference type="ARBA" id="ARBA00022705"/>
    </source>
</evidence>
<evidence type="ECO:0000256" key="9">
    <source>
        <dbReference type="ARBA" id="ARBA00022842"/>
    </source>
</evidence>
<comment type="function">
    <text evidence="12 13">RNA polymerase that catalyzes the synthesis of short RNA molecules used as primers for DNA polymerase during DNA replication.</text>
</comment>
<keyword evidence="17" id="KW-1185">Reference proteome</keyword>
<comment type="catalytic activity">
    <reaction evidence="12">
        <text>ssDNA + n NTP = ssDNA/pppN(pN)n-1 hybrid + (n-1) diphosphate.</text>
        <dbReference type="EC" id="2.7.7.101"/>
    </reaction>
</comment>
<dbReference type="Pfam" id="PF01807">
    <property type="entry name" value="Zn_ribbon_DnaG"/>
    <property type="match status" value="1"/>
</dbReference>
<dbReference type="CDD" id="cd03364">
    <property type="entry name" value="TOPRIM_DnaG_primases"/>
    <property type="match status" value="1"/>
</dbReference>
<evidence type="ECO:0000256" key="10">
    <source>
        <dbReference type="ARBA" id="ARBA00023125"/>
    </source>
</evidence>
<dbReference type="GO" id="GO:0008270">
    <property type="term" value="F:zinc ion binding"/>
    <property type="evidence" value="ECO:0007669"/>
    <property type="project" value="UniProtKB-UniRule"/>
</dbReference>
<dbReference type="GO" id="GO:0003678">
    <property type="term" value="F:DNA helicase activity"/>
    <property type="evidence" value="ECO:0007669"/>
    <property type="project" value="InterPro"/>
</dbReference>
<dbReference type="PIRSF" id="PIRSF002811">
    <property type="entry name" value="DnaG"/>
    <property type="match status" value="1"/>
</dbReference>
<keyword evidence="7 12" id="KW-0863">Zinc-finger</keyword>
<comment type="caution">
    <text evidence="16">The sequence shown here is derived from an EMBL/GenBank/DDBJ whole genome shotgun (WGS) entry which is preliminary data.</text>
</comment>
<keyword evidence="6 12" id="KW-0479">Metal-binding</keyword>
<gene>
    <name evidence="16" type="primary">dnaG_1</name>
    <name evidence="12" type="synonym">dnaG</name>
    <name evidence="16" type="ORF">BN990_01937</name>
</gene>
<dbReference type="GO" id="GO:0006269">
    <property type="term" value="P:DNA replication, synthesis of primer"/>
    <property type="evidence" value="ECO:0007669"/>
    <property type="project" value="UniProtKB-UniRule"/>
</dbReference>
<proteinExistence type="inferred from homology"/>
<dbReference type="InterPro" id="IPR019475">
    <property type="entry name" value="DNA_primase_DnaB-bd"/>
</dbReference>
<dbReference type="GO" id="GO:0005737">
    <property type="term" value="C:cytoplasm"/>
    <property type="evidence" value="ECO:0007669"/>
    <property type="project" value="TreeGrafter"/>
</dbReference>
<evidence type="ECO:0000256" key="4">
    <source>
        <dbReference type="ARBA" id="ARBA00022695"/>
    </source>
</evidence>
<comment type="similarity">
    <text evidence="12 13">Belongs to the DnaG primase family.</text>
</comment>
<dbReference type="eggNOG" id="COG0358">
    <property type="taxonomic scope" value="Bacteria"/>
</dbReference>
<dbReference type="SUPFAM" id="SSF48024">
    <property type="entry name" value="N-terminal domain of DnaB helicase"/>
    <property type="match status" value="1"/>
</dbReference>
<dbReference type="SUPFAM" id="SSF56731">
    <property type="entry name" value="DNA primase core"/>
    <property type="match status" value="1"/>
</dbReference>
<dbReference type="InterPro" id="IPR016136">
    <property type="entry name" value="DNA_helicase_N/primase_C"/>
</dbReference>
<dbReference type="InterPro" id="IPR036977">
    <property type="entry name" value="DNA_primase_Znf_CHC2"/>
</dbReference>
<evidence type="ECO:0000256" key="7">
    <source>
        <dbReference type="ARBA" id="ARBA00022771"/>
    </source>
</evidence>
<dbReference type="Pfam" id="PF08275">
    <property type="entry name" value="DNAG_N"/>
    <property type="match status" value="1"/>
</dbReference>
<dbReference type="Gene3D" id="3.90.580.10">
    <property type="entry name" value="Zinc finger, CHC2-type domain"/>
    <property type="match status" value="1"/>
</dbReference>
<dbReference type="InterPro" id="IPR036185">
    <property type="entry name" value="DNA_heli_DnaB-like_N_sf"/>
</dbReference>
<dbReference type="InterPro" id="IPR006295">
    <property type="entry name" value="DNA_primase_DnaG"/>
</dbReference>
<dbReference type="Pfam" id="PF00772">
    <property type="entry name" value="DnaB"/>
    <property type="match status" value="1"/>
</dbReference>
<keyword evidence="9" id="KW-0460">Magnesium</keyword>
<dbReference type="SUPFAM" id="SSF57783">
    <property type="entry name" value="Zinc beta-ribbon"/>
    <property type="match status" value="1"/>
</dbReference>
<dbReference type="Gene3D" id="6.10.140.360">
    <property type="match status" value="1"/>
</dbReference>
<dbReference type="AlphaFoldDB" id="A0A024QCG9"/>
<keyword evidence="10 12" id="KW-0238">DNA-binding</keyword>
<dbReference type="RefSeq" id="WP_021291092.1">
    <property type="nucleotide sequence ID" value="NZ_BNER01000002.1"/>
</dbReference>
<organism evidence="16 17">
    <name type="scientific">Virgibacillus massiliensis</name>
    <dbReference type="NCBI Taxonomy" id="1462526"/>
    <lineage>
        <taxon>Bacteria</taxon>
        <taxon>Bacillati</taxon>
        <taxon>Bacillota</taxon>
        <taxon>Bacilli</taxon>
        <taxon>Bacillales</taxon>
        <taxon>Bacillaceae</taxon>
        <taxon>Virgibacillus</taxon>
    </lineage>
</organism>
<comment type="subunit">
    <text evidence="12">Monomer. Interacts with DnaB.</text>
</comment>
<dbReference type="NCBIfam" id="TIGR01391">
    <property type="entry name" value="dnaG"/>
    <property type="match status" value="1"/>
</dbReference>
<comment type="domain">
    <text evidence="12">Contains an N-terminal zinc-binding domain, a central core domain that contains the primase activity, and a C-terminal DnaB-binding domain.</text>
</comment>
<dbReference type="InterPro" id="IPR002694">
    <property type="entry name" value="Znf_CHC2"/>
</dbReference>
<evidence type="ECO:0000313" key="16">
    <source>
        <dbReference type="EMBL" id="CDQ39631.1"/>
    </source>
</evidence>
<reference evidence="17" key="2">
    <citation type="submission" date="2014-05" db="EMBL/GenBank/DDBJ databases">
        <title>Draft genome sequence of Virgibacillus massiliensis Vm-5.</title>
        <authorList>
            <person name="Khelaifia S."/>
            <person name="Croce O."/>
            <person name="Lagier J.C."/>
            <person name="Raoult D."/>
        </authorList>
    </citation>
    <scope>NUCLEOTIDE SEQUENCE [LARGE SCALE GENOMIC DNA]</scope>
    <source>
        <strain evidence="17">Vm-5</strain>
    </source>
</reference>
<evidence type="ECO:0000256" key="12">
    <source>
        <dbReference type="HAMAP-Rule" id="MF_00974"/>
    </source>
</evidence>
<reference evidence="16 17" key="1">
    <citation type="submission" date="2014-03" db="EMBL/GenBank/DDBJ databases">
        <authorList>
            <person name="Urmite Genomes U."/>
        </authorList>
    </citation>
    <scope>NUCLEOTIDE SEQUENCE [LARGE SCALE GENOMIC DNA]</scope>
    <source>
        <strain evidence="16 17">Vm-5</strain>
    </source>
</reference>
<dbReference type="Gene3D" id="1.10.860.10">
    <property type="entry name" value="DNAb Helicase, Chain A"/>
    <property type="match status" value="1"/>
</dbReference>
<feature type="zinc finger region" description="CHC2-type" evidence="12 14">
    <location>
        <begin position="40"/>
        <end position="64"/>
    </location>
</feature>
<dbReference type="InterPro" id="IPR013264">
    <property type="entry name" value="DNAG_N"/>
</dbReference>
<dbReference type="InterPro" id="IPR037068">
    <property type="entry name" value="DNA_primase_core_N_sf"/>
</dbReference>
<evidence type="ECO:0000256" key="1">
    <source>
        <dbReference type="ARBA" id="ARBA00022478"/>
    </source>
</evidence>
<dbReference type="InterPro" id="IPR007693">
    <property type="entry name" value="DNA_helicase_DnaB-like_N"/>
</dbReference>
<comment type="cofactor">
    <cofactor evidence="12 13 14">
        <name>Zn(2+)</name>
        <dbReference type="ChEBI" id="CHEBI:29105"/>
    </cofactor>
    <text evidence="12 13 14">Binds 1 zinc ion per monomer.</text>
</comment>
<evidence type="ECO:0000256" key="14">
    <source>
        <dbReference type="PIRSR" id="PIRSR002811-1"/>
    </source>
</evidence>
<dbReference type="InterPro" id="IPR034151">
    <property type="entry name" value="TOPRIM_DnaG_bac"/>
</dbReference>
<dbReference type="EMBL" id="CCDP010000001">
    <property type="protein sequence ID" value="CDQ39631.1"/>
    <property type="molecule type" value="Genomic_DNA"/>
</dbReference>
<keyword evidence="4 12" id="KW-0548">Nucleotidyltransferase</keyword>
<keyword evidence="2 12" id="KW-0639">Primosome</keyword>
<evidence type="ECO:0000313" key="17">
    <source>
        <dbReference type="Proteomes" id="UP000028875"/>
    </source>
</evidence>
<dbReference type="Gene3D" id="3.40.1360.10">
    <property type="match status" value="1"/>
</dbReference>
<accession>A0A024QCG9</accession>
<keyword evidence="8 12" id="KW-0862">Zinc</keyword>
<dbReference type="SMART" id="SM00400">
    <property type="entry name" value="ZnF_CHCC"/>
    <property type="match status" value="1"/>
</dbReference>
<dbReference type="Pfam" id="PF10410">
    <property type="entry name" value="DnaB_bind"/>
    <property type="match status" value="1"/>
</dbReference>
<name>A0A024QCG9_9BACI</name>
<dbReference type="GO" id="GO:1990077">
    <property type="term" value="C:primosome complex"/>
    <property type="evidence" value="ECO:0007669"/>
    <property type="project" value="UniProtKB-KW"/>
</dbReference>
<evidence type="ECO:0000256" key="2">
    <source>
        <dbReference type="ARBA" id="ARBA00022515"/>
    </source>
</evidence>
<feature type="domain" description="Toprim" evidence="15">
    <location>
        <begin position="261"/>
        <end position="342"/>
    </location>
</feature>
<keyword evidence="3 12" id="KW-0808">Transferase</keyword>
<dbReference type="GO" id="GO:0003899">
    <property type="term" value="F:DNA-directed RNA polymerase activity"/>
    <property type="evidence" value="ECO:0007669"/>
    <property type="project" value="UniProtKB-UniRule"/>
</dbReference>
<dbReference type="PANTHER" id="PTHR30313:SF2">
    <property type="entry name" value="DNA PRIMASE"/>
    <property type="match status" value="1"/>
</dbReference>
<evidence type="ECO:0000256" key="6">
    <source>
        <dbReference type="ARBA" id="ARBA00022723"/>
    </source>
</evidence>
<protein>
    <recommendedName>
        <fullName evidence="12 13">DNA primase</fullName>
        <ecNumber evidence="12">2.7.7.101</ecNumber>
    </recommendedName>
</protein>
<keyword evidence="5 12" id="KW-0235">DNA replication</keyword>
<evidence type="ECO:0000256" key="3">
    <source>
        <dbReference type="ARBA" id="ARBA00022679"/>
    </source>
</evidence>
<dbReference type="InterPro" id="IPR030846">
    <property type="entry name" value="DnaG_bac"/>
</dbReference>
<dbReference type="GO" id="GO:0000428">
    <property type="term" value="C:DNA-directed RNA polymerase complex"/>
    <property type="evidence" value="ECO:0007669"/>
    <property type="project" value="UniProtKB-KW"/>
</dbReference>
<dbReference type="EC" id="2.7.7.101" evidence="12"/>
<evidence type="ECO:0000256" key="13">
    <source>
        <dbReference type="PIRNR" id="PIRNR002811"/>
    </source>
</evidence>
<evidence type="ECO:0000256" key="8">
    <source>
        <dbReference type="ARBA" id="ARBA00022833"/>
    </source>
</evidence>
<keyword evidence="1 12" id="KW-0240">DNA-directed RNA polymerase</keyword>
<dbReference type="STRING" id="1462526.BN990_01937"/>
<dbReference type="InterPro" id="IPR006171">
    <property type="entry name" value="TOPRIM_dom"/>
</dbReference>
<dbReference type="Pfam" id="PF13155">
    <property type="entry name" value="Toprim_2"/>
    <property type="match status" value="1"/>
</dbReference>
<evidence type="ECO:0000259" key="15">
    <source>
        <dbReference type="PROSITE" id="PS50880"/>
    </source>
</evidence>
<dbReference type="GO" id="GO:0005524">
    <property type="term" value="F:ATP binding"/>
    <property type="evidence" value="ECO:0007669"/>
    <property type="project" value="InterPro"/>
</dbReference>
<dbReference type="HAMAP" id="MF_00974">
    <property type="entry name" value="DNA_primase_DnaG"/>
    <property type="match status" value="1"/>
</dbReference>
<dbReference type="SMART" id="SM00493">
    <property type="entry name" value="TOPRIM"/>
    <property type="match status" value="1"/>
</dbReference>
<dbReference type="InterPro" id="IPR050219">
    <property type="entry name" value="DnaG_primase"/>
</dbReference>
<sequence length="606" mass="69509">MSNQIPEEVIEEIRKANDIVDIIGDYIQLKKQGRNYFGLCPFHGEKTPSFSVTQEKQIFHCFGCGKGGNVVTFLMEMENYSFFEALQHLADRSGIQLPETNSKTTESSLSQENQDILSAHEWLAKLYHHLLRYTKDGKEGYGYLQDRGVKDESIDAFQLGFAPNVKDFTAEFLKKKGFHQQLLVKAGLINLREDGQISDRFRGRIIFPIRNHLGKTVAFGGRATIGDSKPKYINSPESELFHKGKLLYNFDLAKKHIRKKNEAILFEGQMDIIAAYQAGIRNVIATLGTALTEYQAKLLKRYVNTVILCYDGDRAGLDAAYKAAVLLRQSGCEVKIAHLENNIDPDSFIQTYGGDAFEKEVIKASDTFMSFYMRFLKKDFNLNHEGDRINYIEKVLKQLAMIDSPIEREYYVKELSKEYGISIDTLTNEISGYREKFGTNKDNHQKNRYTSNTVWNVRKSKLLPAFQNAERQLISYMLQNVRITEKIQDEIGAGFNIDSHKIIATHLYAFYEEGNEADVSLFLERITDSELQQQITEIAMLPVQEDISDQELNDYIRIIRTKNSDMDTIKSLKDQQKMAEQQQDPIKAAQIAMQIIEINKQLKHPK</sequence>